<name>A0A252EMM6_9PROT</name>
<evidence type="ECO:0000313" key="1">
    <source>
        <dbReference type="EMBL" id="OUL67666.1"/>
    </source>
</evidence>
<gene>
    <name evidence="1" type="ORF">HK16_05625</name>
</gene>
<organism evidence="1 2">
    <name type="scientific">Acetobacter senegalensis</name>
    <dbReference type="NCBI Taxonomy" id="446692"/>
    <lineage>
        <taxon>Bacteria</taxon>
        <taxon>Pseudomonadati</taxon>
        <taxon>Pseudomonadota</taxon>
        <taxon>Alphaproteobacteria</taxon>
        <taxon>Acetobacterales</taxon>
        <taxon>Acetobacteraceae</taxon>
        <taxon>Acetobacter</taxon>
    </lineage>
</organism>
<dbReference type="EMBL" id="JOOZ01000002">
    <property type="protein sequence ID" value="OUL67666.1"/>
    <property type="molecule type" value="Genomic_DNA"/>
</dbReference>
<dbReference type="Proteomes" id="UP000195072">
    <property type="component" value="Unassembled WGS sequence"/>
</dbReference>
<dbReference type="AlphaFoldDB" id="A0A252EMM6"/>
<protein>
    <submittedName>
        <fullName evidence="1">Uncharacterized protein</fullName>
    </submittedName>
</protein>
<accession>A0A252EMM6</accession>
<proteinExistence type="predicted"/>
<sequence>MSNNDPCLQGPNDCPIHTKIYAVYSRRDFNTSVHKNGWRRGPMWLNETEAGQEYLKSHQIIPDHATQVIWQQEVLLFRNFRVFITGIWLR</sequence>
<reference evidence="1 2" key="1">
    <citation type="submission" date="2014-06" db="EMBL/GenBank/DDBJ databases">
        <authorList>
            <person name="Ju J."/>
            <person name="Zhang J."/>
        </authorList>
    </citation>
    <scope>NUCLEOTIDE SEQUENCE [LARGE SCALE GENOMIC DNA]</scope>
    <source>
        <strain evidence="1">DmL_050</strain>
    </source>
</reference>
<comment type="caution">
    <text evidence="1">The sequence shown here is derived from an EMBL/GenBank/DDBJ whole genome shotgun (WGS) entry which is preliminary data.</text>
</comment>
<evidence type="ECO:0000313" key="2">
    <source>
        <dbReference type="Proteomes" id="UP000195072"/>
    </source>
</evidence>